<evidence type="ECO:0000256" key="2">
    <source>
        <dbReference type="SAM" id="Phobius"/>
    </source>
</evidence>
<sequence>MLQSIASRVCTVTVFSLFVTILMYMTLTHVKIRTPIPKKIVSGWGDGWASLLAPGEPLERTTMRSPSGQFVFNIESNGDLLFQDRKLRKNTTLFSHKGPSGGVHGLGDGVHVPENATWHAGLTRRGIFLVYFDVPKSLEVLTSRKNRLNPTETEDKRGDEDLGDLLQEINEGDGDSDGEDDEPEEPNHGLGHLSFTAWDSNRLPDCHILPKYAQANSAPFLQLDDTGLLQISTANEVNCIMKHSEEERPKKL</sequence>
<evidence type="ECO:0000256" key="1">
    <source>
        <dbReference type="SAM" id="MobiDB-lite"/>
    </source>
</evidence>
<proteinExistence type="predicted"/>
<evidence type="ECO:0000313" key="3">
    <source>
        <dbReference type="EMBL" id="CZR58315.1"/>
    </source>
</evidence>
<dbReference type="AlphaFoldDB" id="A0A1L7WZV9"/>
<feature type="transmembrane region" description="Helical" evidence="2">
    <location>
        <begin position="6"/>
        <end position="27"/>
    </location>
</feature>
<protein>
    <submittedName>
        <fullName evidence="3">Uncharacterized protein</fullName>
    </submittedName>
</protein>
<keyword evidence="2" id="KW-0812">Transmembrane</keyword>
<dbReference type="Proteomes" id="UP000184330">
    <property type="component" value="Unassembled WGS sequence"/>
</dbReference>
<feature type="region of interest" description="Disordered" evidence="1">
    <location>
        <begin position="167"/>
        <end position="193"/>
    </location>
</feature>
<dbReference type="EMBL" id="FJOG01000011">
    <property type="protein sequence ID" value="CZR58315.1"/>
    <property type="molecule type" value="Genomic_DNA"/>
</dbReference>
<keyword evidence="2" id="KW-1133">Transmembrane helix</keyword>
<keyword evidence="4" id="KW-1185">Reference proteome</keyword>
<feature type="compositionally biased region" description="Acidic residues" evidence="1">
    <location>
        <begin position="170"/>
        <end position="184"/>
    </location>
</feature>
<organism evidence="3 4">
    <name type="scientific">Phialocephala subalpina</name>
    <dbReference type="NCBI Taxonomy" id="576137"/>
    <lineage>
        <taxon>Eukaryota</taxon>
        <taxon>Fungi</taxon>
        <taxon>Dikarya</taxon>
        <taxon>Ascomycota</taxon>
        <taxon>Pezizomycotina</taxon>
        <taxon>Leotiomycetes</taxon>
        <taxon>Helotiales</taxon>
        <taxon>Mollisiaceae</taxon>
        <taxon>Phialocephala</taxon>
        <taxon>Phialocephala fortinii species complex</taxon>
    </lineage>
</organism>
<evidence type="ECO:0000313" key="4">
    <source>
        <dbReference type="Proteomes" id="UP000184330"/>
    </source>
</evidence>
<reference evidence="3 4" key="1">
    <citation type="submission" date="2016-03" db="EMBL/GenBank/DDBJ databases">
        <authorList>
            <person name="Ploux O."/>
        </authorList>
    </citation>
    <scope>NUCLEOTIDE SEQUENCE [LARGE SCALE GENOMIC DNA]</scope>
    <source>
        <strain evidence="3 4">UAMH 11012</strain>
    </source>
</reference>
<keyword evidence="2" id="KW-0472">Membrane</keyword>
<accession>A0A1L7WZV9</accession>
<name>A0A1L7WZV9_9HELO</name>
<dbReference type="OrthoDB" id="3529307at2759"/>
<gene>
    <name evidence="3" type="ORF">PAC_08207</name>
</gene>